<feature type="region of interest" description="Disordered" evidence="8">
    <location>
        <begin position="1"/>
        <end position="66"/>
    </location>
</feature>
<dbReference type="GO" id="GO:0008380">
    <property type="term" value="P:RNA splicing"/>
    <property type="evidence" value="ECO:0007669"/>
    <property type="project" value="UniProtKB-KW"/>
</dbReference>
<feature type="region of interest" description="Disordered" evidence="8">
    <location>
        <begin position="103"/>
        <end position="128"/>
    </location>
</feature>
<keyword evidence="6" id="KW-0508">mRNA splicing</keyword>
<feature type="region of interest" description="Disordered" evidence="8">
    <location>
        <begin position="194"/>
        <end position="241"/>
    </location>
</feature>
<comment type="subcellular location">
    <subcellularLocation>
        <location evidence="1">Nucleus</location>
    </subcellularLocation>
</comment>
<accession>A0AAD5S973</accession>
<dbReference type="Pfam" id="PF04696">
    <property type="entry name" value="Pinin_SDK_memA"/>
    <property type="match status" value="1"/>
</dbReference>
<evidence type="ECO:0000256" key="6">
    <source>
        <dbReference type="ARBA" id="ARBA00023187"/>
    </source>
</evidence>
<evidence type="ECO:0000256" key="8">
    <source>
        <dbReference type="SAM" id="MobiDB-lite"/>
    </source>
</evidence>
<evidence type="ECO:0000256" key="1">
    <source>
        <dbReference type="ARBA" id="ARBA00004123"/>
    </source>
</evidence>
<dbReference type="InterPro" id="IPR039853">
    <property type="entry name" value="Pinin"/>
</dbReference>
<gene>
    <name evidence="10" type="ORF">HK097_011047</name>
</gene>
<dbReference type="GO" id="GO:0071013">
    <property type="term" value="C:catalytic step 2 spliceosome"/>
    <property type="evidence" value="ECO:0007669"/>
    <property type="project" value="TreeGrafter"/>
</dbReference>
<dbReference type="PANTHER" id="PTHR12707:SF0">
    <property type="entry name" value="PININ"/>
    <property type="match status" value="1"/>
</dbReference>
<sequence length="241" mass="27272">MTETEEPTIDLSSSSLPIKRDPEAAGLDDARSPTAPEAGEIVNGASDAKRPRLAMNEEGKNRSRRLFGSLLGTLNKFKETTTQKTDAEKKREEIDRKLAEKLQQEKQELSEKVQREIKEKRERRESQRLEDEIRIATFAAETLRSHNKLMANYLKTTTQPSIYYLPKKHNAKTEEILAASKRQAALTSMDLEKRLAPVPSKHQPANDEVPMHTGKTGDGDVEMEENAGREEDGDRMNQDED</sequence>
<keyword evidence="7" id="KW-0539">Nucleus</keyword>
<feature type="compositionally biased region" description="Basic and acidic residues" evidence="8">
    <location>
        <begin position="18"/>
        <end position="31"/>
    </location>
</feature>
<feature type="compositionally biased region" description="Basic and acidic residues" evidence="8">
    <location>
        <begin position="226"/>
        <end position="241"/>
    </location>
</feature>
<comment type="caution">
    <text evidence="10">The sequence shown here is derived from an EMBL/GenBank/DDBJ whole genome shotgun (WGS) entry which is preliminary data.</text>
</comment>
<reference evidence="10" key="1">
    <citation type="submission" date="2020-05" db="EMBL/GenBank/DDBJ databases">
        <title>Phylogenomic resolution of chytrid fungi.</title>
        <authorList>
            <person name="Stajich J.E."/>
            <person name="Amses K."/>
            <person name="Simmons R."/>
            <person name="Seto K."/>
            <person name="Myers J."/>
            <person name="Bonds A."/>
            <person name="Quandt C.A."/>
            <person name="Barry K."/>
            <person name="Liu P."/>
            <person name="Grigoriev I."/>
            <person name="Longcore J.E."/>
            <person name="James T.Y."/>
        </authorList>
    </citation>
    <scope>NUCLEOTIDE SEQUENCE</scope>
    <source>
        <strain evidence="10">JEL0318</strain>
    </source>
</reference>
<dbReference type="InterPro" id="IPR006786">
    <property type="entry name" value="Pinin_SDK_MemA"/>
</dbReference>
<feature type="compositionally biased region" description="Basic and acidic residues" evidence="8">
    <location>
        <begin position="47"/>
        <end position="61"/>
    </location>
</feature>
<keyword evidence="3" id="KW-0507">mRNA processing</keyword>
<comment type="similarity">
    <text evidence="2">Belongs to the pinin family.</text>
</comment>
<keyword evidence="4" id="KW-0805">Transcription regulation</keyword>
<dbReference type="GO" id="GO:0006397">
    <property type="term" value="P:mRNA processing"/>
    <property type="evidence" value="ECO:0007669"/>
    <property type="project" value="UniProtKB-KW"/>
</dbReference>
<evidence type="ECO:0000256" key="5">
    <source>
        <dbReference type="ARBA" id="ARBA00023163"/>
    </source>
</evidence>
<evidence type="ECO:0000256" key="3">
    <source>
        <dbReference type="ARBA" id="ARBA00022664"/>
    </source>
</evidence>
<evidence type="ECO:0000313" key="10">
    <source>
        <dbReference type="EMBL" id="KAJ3047909.1"/>
    </source>
</evidence>
<dbReference type="EMBL" id="JADGJD010000879">
    <property type="protein sequence ID" value="KAJ3047909.1"/>
    <property type="molecule type" value="Genomic_DNA"/>
</dbReference>
<evidence type="ECO:0000256" key="2">
    <source>
        <dbReference type="ARBA" id="ARBA00010386"/>
    </source>
</evidence>
<evidence type="ECO:0000313" key="11">
    <source>
        <dbReference type="Proteomes" id="UP001212841"/>
    </source>
</evidence>
<dbReference type="Proteomes" id="UP001212841">
    <property type="component" value="Unassembled WGS sequence"/>
</dbReference>
<evidence type="ECO:0000256" key="7">
    <source>
        <dbReference type="ARBA" id="ARBA00023242"/>
    </source>
</evidence>
<evidence type="ECO:0000259" key="9">
    <source>
        <dbReference type="Pfam" id="PF04696"/>
    </source>
</evidence>
<organism evidence="10 11">
    <name type="scientific">Rhizophlyctis rosea</name>
    <dbReference type="NCBI Taxonomy" id="64517"/>
    <lineage>
        <taxon>Eukaryota</taxon>
        <taxon>Fungi</taxon>
        <taxon>Fungi incertae sedis</taxon>
        <taxon>Chytridiomycota</taxon>
        <taxon>Chytridiomycota incertae sedis</taxon>
        <taxon>Chytridiomycetes</taxon>
        <taxon>Rhizophlyctidales</taxon>
        <taxon>Rhizophlyctidaceae</taxon>
        <taxon>Rhizophlyctis</taxon>
    </lineage>
</organism>
<dbReference type="PANTHER" id="PTHR12707">
    <property type="entry name" value="PINN"/>
    <property type="match status" value="1"/>
</dbReference>
<feature type="domain" description="Pinin/SDK/MemA protein" evidence="9">
    <location>
        <begin position="57"/>
        <end position="181"/>
    </location>
</feature>
<proteinExistence type="inferred from homology"/>
<protein>
    <recommendedName>
        <fullName evidence="9">Pinin/SDK/MemA protein domain-containing protein</fullName>
    </recommendedName>
</protein>
<keyword evidence="5" id="KW-0804">Transcription</keyword>
<dbReference type="AlphaFoldDB" id="A0AAD5S973"/>
<evidence type="ECO:0000256" key="4">
    <source>
        <dbReference type="ARBA" id="ARBA00023015"/>
    </source>
</evidence>
<name>A0AAD5S973_9FUNG</name>
<keyword evidence="11" id="KW-1185">Reference proteome</keyword>